<protein>
    <submittedName>
        <fullName evidence="2">Transmembrane protein, putative</fullName>
    </submittedName>
</protein>
<sequence>MYQQSKSHVNEQVWKNTQTLLAACSLFHTYDNENEGQFQYQCDVKLFFIPILCDRLQGKIQRLFIQLRLKFIGTINSLAKLLNVNFFMKCYLSACIWKLLLQMKKSWKLFQQIKQANFQYLVNHFCCWLKDHLIQEMISGKQNCSSFLNTRFRNSLILLLLLYNFLFHIFSQFQQSCSQLSVQSH</sequence>
<dbReference type="RefSeq" id="XP_012653226.1">
    <property type="nucleotide sequence ID" value="XM_012797772.1"/>
</dbReference>
<dbReference type="EMBL" id="GG662693">
    <property type="protein sequence ID" value="EWS74253.1"/>
    <property type="molecule type" value="Genomic_DNA"/>
</dbReference>
<dbReference type="KEGG" id="tet:TTHERM_000191327"/>
<evidence type="ECO:0000256" key="1">
    <source>
        <dbReference type="SAM" id="Phobius"/>
    </source>
</evidence>
<dbReference type="AlphaFoldDB" id="W7XCG7"/>
<evidence type="ECO:0000313" key="2">
    <source>
        <dbReference type="EMBL" id="EWS74253.1"/>
    </source>
</evidence>
<organism evidence="2 3">
    <name type="scientific">Tetrahymena thermophila (strain SB210)</name>
    <dbReference type="NCBI Taxonomy" id="312017"/>
    <lineage>
        <taxon>Eukaryota</taxon>
        <taxon>Sar</taxon>
        <taxon>Alveolata</taxon>
        <taxon>Ciliophora</taxon>
        <taxon>Intramacronucleata</taxon>
        <taxon>Oligohymenophorea</taxon>
        <taxon>Hymenostomatida</taxon>
        <taxon>Tetrahymenina</taxon>
        <taxon>Tetrahymenidae</taxon>
        <taxon>Tetrahymena</taxon>
    </lineage>
</organism>
<keyword evidence="3" id="KW-1185">Reference proteome</keyword>
<dbReference type="GeneID" id="24437730"/>
<name>W7XCG7_TETTS</name>
<keyword evidence="1 2" id="KW-0812">Transmembrane</keyword>
<accession>W7XCG7</accession>
<evidence type="ECO:0000313" key="3">
    <source>
        <dbReference type="Proteomes" id="UP000009168"/>
    </source>
</evidence>
<dbReference type="Proteomes" id="UP000009168">
    <property type="component" value="Unassembled WGS sequence"/>
</dbReference>
<keyword evidence="1" id="KW-0472">Membrane</keyword>
<dbReference type="InParanoid" id="W7XCG7"/>
<feature type="transmembrane region" description="Helical" evidence="1">
    <location>
        <begin position="156"/>
        <end position="173"/>
    </location>
</feature>
<reference evidence="3" key="1">
    <citation type="journal article" date="2006" name="PLoS Biol.">
        <title>Macronuclear genome sequence of the ciliate Tetrahymena thermophila, a model eukaryote.</title>
        <authorList>
            <person name="Eisen J.A."/>
            <person name="Coyne R.S."/>
            <person name="Wu M."/>
            <person name="Wu D."/>
            <person name="Thiagarajan M."/>
            <person name="Wortman J.R."/>
            <person name="Badger J.H."/>
            <person name="Ren Q."/>
            <person name="Amedeo P."/>
            <person name="Jones K.M."/>
            <person name="Tallon L.J."/>
            <person name="Delcher A.L."/>
            <person name="Salzberg S.L."/>
            <person name="Silva J.C."/>
            <person name="Haas B.J."/>
            <person name="Majoros W.H."/>
            <person name="Farzad M."/>
            <person name="Carlton J.M."/>
            <person name="Smith R.K. Jr."/>
            <person name="Garg J."/>
            <person name="Pearlman R.E."/>
            <person name="Karrer K.M."/>
            <person name="Sun L."/>
            <person name="Manning G."/>
            <person name="Elde N.C."/>
            <person name="Turkewitz A.P."/>
            <person name="Asai D.J."/>
            <person name="Wilkes D.E."/>
            <person name="Wang Y."/>
            <person name="Cai H."/>
            <person name="Collins K."/>
            <person name="Stewart B.A."/>
            <person name="Lee S.R."/>
            <person name="Wilamowska K."/>
            <person name="Weinberg Z."/>
            <person name="Ruzzo W.L."/>
            <person name="Wloga D."/>
            <person name="Gaertig J."/>
            <person name="Frankel J."/>
            <person name="Tsao C.-C."/>
            <person name="Gorovsky M.A."/>
            <person name="Keeling P.J."/>
            <person name="Waller R.F."/>
            <person name="Patron N.J."/>
            <person name="Cherry J.M."/>
            <person name="Stover N.A."/>
            <person name="Krieger C.J."/>
            <person name="del Toro C."/>
            <person name="Ryder H.F."/>
            <person name="Williamson S.C."/>
            <person name="Barbeau R.A."/>
            <person name="Hamilton E.P."/>
            <person name="Orias E."/>
        </authorList>
    </citation>
    <scope>NUCLEOTIDE SEQUENCE [LARGE SCALE GENOMIC DNA]</scope>
    <source>
        <strain evidence="3">SB210</strain>
    </source>
</reference>
<proteinExistence type="predicted"/>
<keyword evidence="1" id="KW-1133">Transmembrane helix</keyword>
<gene>
    <name evidence="2" type="ORF">TTHERM_000191327</name>
</gene>